<dbReference type="Proteomes" id="UP000233256">
    <property type="component" value="Unassembled WGS sequence"/>
</dbReference>
<feature type="domain" description="HTH merR-type" evidence="1">
    <location>
        <begin position="1"/>
        <end position="65"/>
    </location>
</feature>
<accession>A0A2N1PV42</accession>
<dbReference type="InterPro" id="IPR000551">
    <property type="entry name" value="MerR-type_HTH_dom"/>
</dbReference>
<dbReference type="Pfam" id="PF13411">
    <property type="entry name" value="MerR_1"/>
    <property type="match status" value="1"/>
</dbReference>
<dbReference type="SUPFAM" id="SSF46955">
    <property type="entry name" value="Putative DNA-binding domain"/>
    <property type="match status" value="1"/>
</dbReference>
<dbReference type="AlphaFoldDB" id="A0A2N1PV42"/>
<name>A0A2N1PV42_9BACT</name>
<reference evidence="2 3" key="1">
    <citation type="journal article" date="2017" name="ISME J.">
        <title>Potential for microbial H2 and metal transformations associated with novel bacteria and archaea in deep terrestrial subsurface sediments.</title>
        <authorList>
            <person name="Hernsdorf A.W."/>
            <person name="Amano Y."/>
            <person name="Miyakawa K."/>
            <person name="Ise K."/>
            <person name="Suzuki Y."/>
            <person name="Anantharaman K."/>
            <person name="Probst A."/>
            <person name="Burstein D."/>
            <person name="Thomas B.C."/>
            <person name="Banfield J.F."/>
        </authorList>
    </citation>
    <scope>NUCLEOTIDE SEQUENCE [LARGE SCALE GENOMIC DNA]</scope>
    <source>
        <strain evidence="2">HGW-Wallbacteria-1</strain>
    </source>
</reference>
<evidence type="ECO:0000313" key="3">
    <source>
        <dbReference type="Proteomes" id="UP000233256"/>
    </source>
</evidence>
<proteinExistence type="predicted"/>
<dbReference type="GO" id="GO:0003677">
    <property type="term" value="F:DNA binding"/>
    <property type="evidence" value="ECO:0007669"/>
    <property type="project" value="InterPro"/>
</dbReference>
<organism evidence="2 3">
    <name type="scientific">Candidatus Wallbacteria bacterium HGW-Wallbacteria-1</name>
    <dbReference type="NCBI Taxonomy" id="2013854"/>
    <lineage>
        <taxon>Bacteria</taxon>
        <taxon>Candidatus Walliibacteriota</taxon>
    </lineage>
</organism>
<sequence length="184" mass="20929">MDINQTARDVGIKKRTLIFWVKEFGLEPFVIQSNAGNTYTPMAVKLLRAIRILKDREWFSASFIKIVVERLKELGHSRNVTSPLAEMKETRDLDEALAEVMKTEGPSAPPDAVSETITRLESKVADFPESPKMEDWLFTLAEIYRTRIGDLSKAAGYYEKLKIMNSSYSEVASIYIDIITNMKS</sequence>
<dbReference type="Gene3D" id="1.10.1660.10">
    <property type="match status" value="1"/>
</dbReference>
<evidence type="ECO:0000313" key="2">
    <source>
        <dbReference type="EMBL" id="PKK92201.1"/>
    </source>
</evidence>
<comment type="caution">
    <text evidence="2">The sequence shown here is derived from an EMBL/GenBank/DDBJ whole genome shotgun (WGS) entry which is preliminary data.</text>
</comment>
<dbReference type="EMBL" id="PGXC01000001">
    <property type="protein sequence ID" value="PKK92201.1"/>
    <property type="molecule type" value="Genomic_DNA"/>
</dbReference>
<evidence type="ECO:0000259" key="1">
    <source>
        <dbReference type="Pfam" id="PF13411"/>
    </source>
</evidence>
<gene>
    <name evidence="2" type="ORF">CVV64_01970</name>
</gene>
<dbReference type="InterPro" id="IPR009061">
    <property type="entry name" value="DNA-bd_dom_put_sf"/>
</dbReference>
<protein>
    <recommendedName>
        <fullName evidence="1">HTH merR-type domain-containing protein</fullName>
    </recommendedName>
</protein>
<dbReference type="GO" id="GO:0006355">
    <property type="term" value="P:regulation of DNA-templated transcription"/>
    <property type="evidence" value="ECO:0007669"/>
    <property type="project" value="InterPro"/>
</dbReference>